<gene>
    <name evidence="6" type="ORF">CQA53_00715</name>
</gene>
<evidence type="ECO:0000259" key="3">
    <source>
        <dbReference type="Pfam" id="PF00394"/>
    </source>
</evidence>
<feature type="domain" description="Plastocyanin-like" evidence="4">
    <location>
        <begin position="404"/>
        <end position="515"/>
    </location>
</feature>
<feature type="domain" description="Plastocyanin-like" evidence="5">
    <location>
        <begin position="93"/>
        <end position="208"/>
    </location>
</feature>
<dbReference type="InterPro" id="IPR011707">
    <property type="entry name" value="Cu-oxidase-like_N"/>
</dbReference>
<dbReference type="GO" id="GO:0016491">
    <property type="term" value="F:oxidoreductase activity"/>
    <property type="evidence" value="ECO:0007669"/>
    <property type="project" value="UniProtKB-KW"/>
</dbReference>
<dbReference type="EMBL" id="NXLQ01000001">
    <property type="protein sequence ID" value="RDU67567.1"/>
    <property type="molecule type" value="Genomic_DNA"/>
</dbReference>
<dbReference type="PROSITE" id="PS00080">
    <property type="entry name" value="MULTICOPPER_OXIDASE2"/>
    <property type="match status" value="1"/>
</dbReference>
<dbReference type="Pfam" id="PF00394">
    <property type="entry name" value="Cu-oxidase"/>
    <property type="match status" value="1"/>
</dbReference>
<dbReference type="InterPro" id="IPR045087">
    <property type="entry name" value="Cu-oxidase_fam"/>
</dbReference>
<feature type="domain" description="Plastocyanin-like" evidence="3">
    <location>
        <begin position="256"/>
        <end position="331"/>
    </location>
</feature>
<evidence type="ECO:0000259" key="4">
    <source>
        <dbReference type="Pfam" id="PF07731"/>
    </source>
</evidence>
<evidence type="ECO:0000313" key="6">
    <source>
        <dbReference type="EMBL" id="RDU67567.1"/>
    </source>
</evidence>
<dbReference type="OrthoDB" id="9757546at2"/>
<dbReference type="CDD" id="cd13855">
    <property type="entry name" value="CuRO_1_McoC_like"/>
    <property type="match status" value="1"/>
</dbReference>
<dbReference type="AlphaFoldDB" id="A0A3D8IQJ6"/>
<organism evidence="6 7">
    <name type="scientific">Helicobacter didelphidarum</name>
    <dbReference type="NCBI Taxonomy" id="2040648"/>
    <lineage>
        <taxon>Bacteria</taxon>
        <taxon>Pseudomonadati</taxon>
        <taxon>Campylobacterota</taxon>
        <taxon>Epsilonproteobacteria</taxon>
        <taxon>Campylobacterales</taxon>
        <taxon>Helicobacteraceae</taxon>
        <taxon>Helicobacter</taxon>
    </lineage>
</organism>
<accession>A0A3D8IQJ6</accession>
<dbReference type="GO" id="GO:0005507">
    <property type="term" value="F:copper ion binding"/>
    <property type="evidence" value="ECO:0007669"/>
    <property type="project" value="InterPro"/>
</dbReference>
<dbReference type="Gene3D" id="2.60.40.420">
    <property type="entry name" value="Cupredoxins - blue copper proteins"/>
    <property type="match status" value="3"/>
</dbReference>
<dbReference type="InterPro" id="IPR008972">
    <property type="entry name" value="Cupredoxin"/>
</dbReference>
<evidence type="ECO:0000313" key="7">
    <source>
        <dbReference type="Proteomes" id="UP000256379"/>
    </source>
</evidence>
<keyword evidence="1" id="KW-0479">Metal-binding</keyword>
<dbReference type="PANTHER" id="PTHR11709">
    <property type="entry name" value="MULTI-COPPER OXIDASE"/>
    <property type="match status" value="1"/>
</dbReference>
<dbReference type="Proteomes" id="UP000256379">
    <property type="component" value="Unassembled WGS sequence"/>
</dbReference>
<dbReference type="PANTHER" id="PTHR11709:SF2">
    <property type="entry name" value="MULTICOPPER OXIDASE LPR1"/>
    <property type="match status" value="1"/>
</dbReference>
<dbReference type="SUPFAM" id="SSF49503">
    <property type="entry name" value="Cupredoxins"/>
    <property type="match status" value="3"/>
</dbReference>
<dbReference type="InterPro" id="IPR002355">
    <property type="entry name" value="Cu_oxidase_Cu_BS"/>
</dbReference>
<dbReference type="RefSeq" id="WP_115542093.1">
    <property type="nucleotide sequence ID" value="NZ_NXLQ01000001.1"/>
</dbReference>
<comment type="caution">
    <text evidence="6">The sequence shown here is derived from an EMBL/GenBank/DDBJ whole genome shotgun (WGS) entry which is preliminary data.</text>
</comment>
<reference evidence="6 7" key="1">
    <citation type="submission" date="2018-04" db="EMBL/GenBank/DDBJ databases">
        <title>Novel Campyloabacter and Helicobacter Species and Strains.</title>
        <authorList>
            <person name="Mannion A.J."/>
            <person name="Shen Z."/>
            <person name="Fox J.G."/>
        </authorList>
    </citation>
    <scope>NUCLEOTIDE SEQUENCE [LARGE SCALE GENOMIC DNA]</scope>
    <source>
        <strain evidence="6 7">MIT 17-337</strain>
    </source>
</reference>
<name>A0A3D8IQJ6_9HELI</name>
<sequence length="516" mass="59095">MNRRQFFTFNAVMLASANFASSAESKHHNHANMNHNIMSHTSNHNMPKPNVVSNNIQLLDRKLFPSNNTLPKLTLLKNESEKKGFFRGTIVIKESKIEIVKGKPTTFYTYNGLIPGPKIEAYEGDTIEILVQNHLNEPTTIHWHGMPVPPNQDGNPHDPILPHQERIYRFSLPNGSAGTYWYHPHPHYITAKQVYMGLAGTFIVRAKDDKLAHLQEQDLVVSDLRLDINAQIPGNNIYDWLNGREGEFVLVNGALTPKISITGTQRLRIYNVCAARYLQLYLPQCKFIIVGTDGGAIESPQNVGDTLFLAPAQRVEVIIEAPNGKYTLQNLYYDRDKMMVKDNKSPLSIANITSEDQDTNVFKSLPQILRKLPALSTPKASKKVIFSEMEMDHSSHDMKHMESMLPFMFHINGKTFDMNRAEFESKVGEVEEWEIINNSHMDHPFHIHGTQFELISSTHNNKIIKPKFRSLQDTINLRPKEILRLRMRQDFKGLRMFHCHILEHEDLGMMSMVKVV</sequence>
<proteinExistence type="predicted"/>
<evidence type="ECO:0000256" key="2">
    <source>
        <dbReference type="ARBA" id="ARBA00023002"/>
    </source>
</evidence>
<evidence type="ECO:0000256" key="1">
    <source>
        <dbReference type="ARBA" id="ARBA00022723"/>
    </source>
</evidence>
<protein>
    <submittedName>
        <fullName evidence="6">Bilirubin oxidase</fullName>
    </submittedName>
</protein>
<dbReference type="CDD" id="cd13881">
    <property type="entry name" value="CuRO_2_McoC_like"/>
    <property type="match status" value="1"/>
</dbReference>
<evidence type="ECO:0000259" key="5">
    <source>
        <dbReference type="Pfam" id="PF07732"/>
    </source>
</evidence>
<dbReference type="CDD" id="cd13902">
    <property type="entry name" value="CuRO_3_McoC_like"/>
    <property type="match status" value="1"/>
</dbReference>
<dbReference type="Pfam" id="PF07731">
    <property type="entry name" value="Cu-oxidase_2"/>
    <property type="match status" value="1"/>
</dbReference>
<dbReference type="Pfam" id="PF07732">
    <property type="entry name" value="Cu-oxidase_3"/>
    <property type="match status" value="1"/>
</dbReference>
<keyword evidence="7" id="KW-1185">Reference proteome</keyword>
<keyword evidence="2" id="KW-0560">Oxidoreductase</keyword>
<dbReference type="InterPro" id="IPR011706">
    <property type="entry name" value="Cu-oxidase_C"/>
</dbReference>
<dbReference type="InterPro" id="IPR001117">
    <property type="entry name" value="Cu-oxidase_2nd"/>
</dbReference>